<dbReference type="CDD" id="cd00093">
    <property type="entry name" value="HTH_XRE"/>
    <property type="match status" value="1"/>
</dbReference>
<proteinExistence type="predicted"/>
<dbReference type="SMART" id="SM00530">
    <property type="entry name" value="HTH_XRE"/>
    <property type="match status" value="1"/>
</dbReference>
<dbReference type="SUPFAM" id="SSF46785">
    <property type="entry name" value="Winged helix' DNA-binding domain"/>
    <property type="match status" value="1"/>
</dbReference>
<dbReference type="EMBL" id="QGDI01000002">
    <property type="protein sequence ID" value="PWJ14563.1"/>
    <property type="molecule type" value="Genomic_DNA"/>
</dbReference>
<dbReference type="SUPFAM" id="SSF47413">
    <property type="entry name" value="lambda repressor-like DNA-binding domains"/>
    <property type="match status" value="1"/>
</dbReference>
<protein>
    <submittedName>
        <fullName evidence="3">Transcriptional regulator with XRE-family HTH domain</fullName>
    </submittedName>
</protein>
<keyword evidence="1" id="KW-0238">DNA-binding</keyword>
<sequence length="298" mass="34106">MDRKSVFRTNLVKRRKALGLTQEQLAARLNVSPQAVSKWENTSYPDCELLPKLAMELDTSLDSLFGVDVVDRERDIEQLVNDELRAASPEERSEKFMRIMYSALCACNPNSDSVGRLHDSYEHETYAGLKTDRELALSRISPDLRYFCFLEIPENGVNSYFGDTTNMIRLFNTLADADAISIISYLGASVRNKMFSVEMISERLGIDLGKVQHIIDRMDRFGLVWRVSADIADKSVILYGYTHQIPLTFILVLAKTITNYLQYMDPNVELWMQGAFRRENGAQDEVVPQVPWWGENEL</sequence>
<organism evidence="3 4">
    <name type="scientific">Ruminococcus flavefaciens</name>
    <dbReference type="NCBI Taxonomy" id="1265"/>
    <lineage>
        <taxon>Bacteria</taxon>
        <taxon>Bacillati</taxon>
        <taxon>Bacillota</taxon>
        <taxon>Clostridia</taxon>
        <taxon>Eubacteriales</taxon>
        <taxon>Oscillospiraceae</taxon>
        <taxon>Ruminococcus</taxon>
    </lineage>
</organism>
<comment type="caution">
    <text evidence="3">The sequence shown here is derived from an EMBL/GenBank/DDBJ whole genome shotgun (WGS) entry which is preliminary data.</text>
</comment>
<name>A0A315Y2X6_RUMFL</name>
<accession>A0A315Y2X6</accession>
<dbReference type="STRING" id="1265.SAMN02910280_0091"/>
<dbReference type="Gene3D" id="1.10.260.40">
    <property type="entry name" value="lambda repressor-like DNA-binding domains"/>
    <property type="match status" value="1"/>
</dbReference>
<dbReference type="Proteomes" id="UP000245720">
    <property type="component" value="Unassembled WGS sequence"/>
</dbReference>
<dbReference type="InterPro" id="IPR010982">
    <property type="entry name" value="Lambda_DNA-bd_dom_sf"/>
</dbReference>
<evidence type="ECO:0000259" key="2">
    <source>
        <dbReference type="PROSITE" id="PS50943"/>
    </source>
</evidence>
<dbReference type="InterPro" id="IPR036390">
    <property type="entry name" value="WH_DNA-bd_sf"/>
</dbReference>
<dbReference type="RefSeq" id="WP_109725439.1">
    <property type="nucleotide sequence ID" value="NZ_CACVSX010000007.1"/>
</dbReference>
<dbReference type="Pfam" id="PF01381">
    <property type="entry name" value="HTH_3"/>
    <property type="match status" value="1"/>
</dbReference>
<dbReference type="OrthoDB" id="1849315at2"/>
<dbReference type="PANTHER" id="PTHR46558:SF11">
    <property type="entry name" value="HTH-TYPE TRANSCRIPTIONAL REGULATOR XRE"/>
    <property type="match status" value="1"/>
</dbReference>
<reference evidence="3 4" key="1">
    <citation type="submission" date="2018-05" db="EMBL/GenBank/DDBJ databases">
        <title>The Hungate 1000. A catalogue of reference genomes from the rumen microbiome.</title>
        <authorList>
            <person name="Kelly W."/>
        </authorList>
    </citation>
    <scope>NUCLEOTIDE SEQUENCE [LARGE SCALE GENOMIC DNA]</scope>
    <source>
        <strain evidence="3 4">SAb67</strain>
    </source>
</reference>
<gene>
    <name evidence="3" type="ORF">IE37_00547</name>
</gene>
<evidence type="ECO:0000256" key="1">
    <source>
        <dbReference type="ARBA" id="ARBA00023125"/>
    </source>
</evidence>
<dbReference type="GO" id="GO:0003677">
    <property type="term" value="F:DNA binding"/>
    <property type="evidence" value="ECO:0007669"/>
    <property type="project" value="UniProtKB-KW"/>
</dbReference>
<dbReference type="PROSITE" id="PS50943">
    <property type="entry name" value="HTH_CROC1"/>
    <property type="match status" value="1"/>
</dbReference>
<dbReference type="AlphaFoldDB" id="A0A315Y2X6"/>
<dbReference type="PANTHER" id="PTHR46558">
    <property type="entry name" value="TRACRIPTIONAL REGULATORY PROTEIN-RELATED-RELATED"/>
    <property type="match status" value="1"/>
</dbReference>
<feature type="domain" description="HTH cro/C1-type" evidence="2">
    <location>
        <begin position="11"/>
        <end position="64"/>
    </location>
</feature>
<evidence type="ECO:0000313" key="4">
    <source>
        <dbReference type="Proteomes" id="UP000245720"/>
    </source>
</evidence>
<evidence type="ECO:0000313" key="3">
    <source>
        <dbReference type="EMBL" id="PWJ14563.1"/>
    </source>
</evidence>
<dbReference type="InterPro" id="IPR001387">
    <property type="entry name" value="Cro/C1-type_HTH"/>
</dbReference>